<reference evidence="5 6" key="1">
    <citation type="submission" date="2016-10" db="EMBL/GenBank/DDBJ databases">
        <authorList>
            <person name="de Groot N.N."/>
        </authorList>
    </citation>
    <scope>NUCLEOTIDE SEQUENCE [LARGE SCALE GENOMIC DNA]</scope>
    <source>
        <strain evidence="5 6">CGMCC 4.2022</strain>
    </source>
</reference>
<evidence type="ECO:0000256" key="1">
    <source>
        <dbReference type="ARBA" id="ARBA00022630"/>
    </source>
</evidence>
<evidence type="ECO:0000313" key="5">
    <source>
        <dbReference type="EMBL" id="SDO37077.1"/>
    </source>
</evidence>
<dbReference type="Gene3D" id="1.10.540.10">
    <property type="entry name" value="Acyl-CoA dehydrogenase/oxidase, N-terminal domain"/>
    <property type="match status" value="1"/>
</dbReference>
<dbReference type="PANTHER" id="PTHR43884:SF20">
    <property type="entry name" value="ACYL-COA DEHYDROGENASE FADE28"/>
    <property type="match status" value="1"/>
</dbReference>
<dbReference type="InterPro" id="IPR009100">
    <property type="entry name" value="AcylCoA_DH/oxidase_NM_dom_sf"/>
</dbReference>
<dbReference type="SUPFAM" id="SSF56645">
    <property type="entry name" value="Acyl-CoA dehydrogenase NM domain-like"/>
    <property type="match status" value="1"/>
</dbReference>
<dbReference type="AlphaFoldDB" id="A0A1H0IZZ3"/>
<dbReference type="EMBL" id="FNIE01000009">
    <property type="protein sequence ID" value="SDO37077.1"/>
    <property type="molecule type" value="Genomic_DNA"/>
</dbReference>
<dbReference type="GO" id="GO:0050660">
    <property type="term" value="F:flavin adenine dinucleotide binding"/>
    <property type="evidence" value="ECO:0007669"/>
    <property type="project" value="InterPro"/>
</dbReference>
<feature type="domain" description="Acyl-CoA dehydrogenase/oxidase N-terminal" evidence="4">
    <location>
        <begin position="28"/>
        <end position="94"/>
    </location>
</feature>
<protein>
    <submittedName>
        <fullName evidence="5">Acyl-CoA dehydrogenase</fullName>
    </submittedName>
</protein>
<organism evidence="5 6">
    <name type="scientific">Actinacidiphila guanduensis</name>
    <dbReference type="NCBI Taxonomy" id="310781"/>
    <lineage>
        <taxon>Bacteria</taxon>
        <taxon>Bacillati</taxon>
        <taxon>Actinomycetota</taxon>
        <taxon>Actinomycetes</taxon>
        <taxon>Kitasatosporales</taxon>
        <taxon>Streptomycetaceae</taxon>
        <taxon>Actinacidiphila</taxon>
    </lineage>
</organism>
<keyword evidence="2" id="KW-0274">FAD</keyword>
<dbReference type="PANTHER" id="PTHR43884">
    <property type="entry name" value="ACYL-COA DEHYDROGENASE"/>
    <property type="match status" value="1"/>
</dbReference>
<keyword evidence="3" id="KW-0560">Oxidoreductase</keyword>
<dbReference type="InterPro" id="IPR037069">
    <property type="entry name" value="AcylCoA_DH/ox_N_sf"/>
</dbReference>
<dbReference type="STRING" id="310781.SAMN05216259_109187"/>
<keyword evidence="1" id="KW-0285">Flavoprotein</keyword>
<accession>A0A1H0IZZ3</accession>
<dbReference type="OrthoDB" id="2986495at2"/>
<dbReference type="Proteomes" id="UP000199341">
    <property type="component" value="Unassembled WGS sequence"/>
</dbReference>
<evidence type="ECO:0000313" key="6">
    <source>
        <dbReference type="Proteomes" id="UP000199341"/>
    </source>
</evidence>
<dbReference type="InterPro" id="IPR013786">
    <property type="entry name" value="AcylCoA_DH/ox_N"/>
</dbReference>
<dbReference type="InterPro" id="IPR046373">
    <property type="entry name" value="Acyl-CoA_Oxase/DH_mid-dom_sf"/>
</dbReference>
<dbReference type="Pfam" id="PF02771">
    <property type="entry name" value="Acyl-CoA_dh_N"/>
    <property type="match status" value="1"/>
</dbReference>
<evidence type="ECO:0000259" key="4">
    <source>
        <dbReference type="Pfam" id="PF02771"/>
    </source>
</evidence>
<gene>
    <name evidence="5" type="ORF">SAMN05216259_109187</name>
</gene>
<proteinExistence type="predicted"/>
<evidence type="ECO:0000256" key="2">
    <source>
        <dbReference type="ARBA" id="ARBA00022827"/>
    </source>
</evidence>
<dbReference type="Gene3D" id="2.40.110.10">
    <property type="entry name" value="Butyryl-CoA Dehydrogenase, subunit A, domain 2"/>
    <property type="match status" value="1"/>
</dbReference>
<dbReference type="RefSeq" id="WP_093786082.1">
    <property type="nucleotide sequence ID" value="NZ_FNIE01000009.1"/>
</dbReference>
<name>A0A1H0IZZ3_9ACTN</name>
<evidence type="ECO:0000256" key="3">
    <source>
        <dbReference type="ARBA" id="ARBA00023002"/>
    </source>
</evidence>
<sequence>MRSLDTARSACERFHPGLVKALAALPFEEREAPGSPVIDLFRAAGGAGLLIPAAYGGQGADPVDAVLVQRAVGSLSPSLAAASTMHHFTAAMLYALADGPGRLTDAQLHILRTVVPEQRLMASGWAEGRTQQNILTPAVTATPTEGGYLLDGSKKPCSLSQSMSLLTASIAVPGRDGGEPELALALVDAKSPGLTVHPFWGTEVLAAAESNEVRLAGVFVPEDMVVRTTEDDPARIEDLQNAGFVWFEMLVSAGYAGAAAGLTEEVLTRGRGSASERGALLLHTESAFDLLMGAARAVRDGVTGEEAVNQVLIARFAAQEALAQATSLALELLGGIDFIRSGAHARLAGSVRPLAFHPPSRGATVEPLLAYAGGAPLDLS</sequence>
<dbReference type="GO" id="GO:0003995">
    <property type="term" value="F:acyl-CoA dehydrogenase activity"/>
    <property type="evidence" value="ECO:0007669"/>
    <property type="project" value="TreeGrafter"/>
</dbReference>
<keyword evidence="6" id="KW-1185">Reference proteome</keyword>